<dbReference type="Pfam" id="PF19463">
    <property type="entry name" value="DUF6000"/>
    <property type="match status" value="1"/>
</dbReference>
<gene>
    <name evidence="1" type="ORF">JOF35_005032</name>
</gene>
<evidence type="ECO:0000313" key="1">
    <source>
        <dbReference type="EMBL" id="MDP9612755.1"/>
    </source>
</evidence>
<dbReference type="RefSeq" id="WP_199850041.1">
    <property type="nucleotide sequence ID" value="NZ_JAURUE010000001.1"/>
</dbReference>
<evidence type="ECO:0008006" key="3">
    <source>
        <dbReference type="Google" id="ProtNLM"/>
    </source>
</evidence>
<dbReference type="InterPro" id="IPR046042">
    <property type="entry name" value="DUF6000"/>
</dbReference>
<keyword evidence="2" id="KW-1185">Reference proteome</keyword>
<reference evidence="1 2" key="1">
    <citation type="submission" date="2023-07" db="EMBL/GenBank/DDBJ databases">
        <title>Sequencing the genomes of 1000 actinobacteria strains.</title>
        <authorList>
            <person name="Klenk H.-P."/>
        </authorList>
    </citation>
    <scope>NUCLEOTIDE SEQUENCE [LARGE SCALE GENOMIC DNA]</scope>
    <source>
        <strain evidence="1 2">DSM 41600</strain>
    </source>
</reference>
<dbReference type="Proteomes" id="UP001234880">
    <property type="component" value="Unassembled WGS sequence"/>
</dbReference>
<name>A0ABT9KX73_9ACTN</name>
<accession>A0ABT9KX73</accession>
<proteinExistence type="predicted"/>
<sequence>MRYPTEDDPELMEAIRRYVTSGESADRRYLKLLGGQFARHDGPDKAAFLRALVVDAHQITDHELGVLLDCEWRSRITAAWLIGISRRDQFRERLGTMLLASELVYAGQGYCFALARLGAEQDAEILTSYLDHYLPRDDCQYDQPWALGALLYIDELQGANHASRFLQPDGLWQHWAKGRFDAAVQKKHIDELSSYVDKGPDLA</sequence>
<protein>
    <recommendedName>
        <fullName evidence="3">HEAT repeat domain-containing protein</fullName>
    </recommendedName>
</protein>
<comment type="caution">
    <text evidence="1">The sequence shown here is derived from an EMBL/GenBank/DDBJ whole genome shotgun (WGS) entry which is preliminary data.</text>
</comment>
<dbReference type="EMBL" id="JAURUE010000001">
    <property type="protein sequence ID" value="MDP9612755.1"/>
    <property type="molecule type" value="Genomic_DNA"/>
</dbReference>
<evidence type="ECO:0000313" key="2">
    <source>
        <dbReference type="Proteomes" id="UP001234880"/>
    </source>
</evidence>
<organism evidence="1 2">
    <name type="scientific">Streptomyces demainii</name>
    <dbReference type="NCBI Taxonomy" id="588122"/>
    <lineage>
        <taxon>Bacteria</taxon>
        <taxon>Bacillati</taxon>
        <taxon>Actinomycetota</taxon>
        <taxon>Actinomycetes</taxon>
        <taxon>Kitasatosporales</taxon>
        <taxon>Streptomycetaceae</taxon>
        <taxon>Streptomyces</taxon>
    </lineage>
</organism>